<keyword evidence="5" id="KW-1003">Cell membrane</keyword>
<comment type="similarity">
    <text evidence="5">Belongs to the 4-toluene sulfonate uptake permease (TSUP) (TC 2.A.102) family.</text>
</comment>
<feature type="transmembrane region" description="Helical" evidence="5">
    <location>
        <begin position="6"/>
        <end position="39"/>
    </location>
</feature>
<dbReference type="GO" id="GO:0005886">
    <property type="term" value="C:plasma membrane"/>
    <property type="evidence" value="ECO:0007669"/>
    <property type="project" value="UniProtKB-SubCell"/>
</dbReference>
<comment type="subcellular location">
    <subcellularLocation>
        <location evidence="5">Cell membrane</location>
        <topology evidence="5">Multi-pass membrane protein</topology>
    </subcellularLocation>
    <subcellularLocation>
        <location evidence="1">Membrane</location>
        <topology evidence="1">Multi-pass membrane protein</topology>
    </subcellularLocation>
</comment>
<protein>
    <recommendedName>
        <fullName evidence="5">Probable membrane transporter protein</fullName>
    </recommendedName>
</protein>
<evidence type="ECO:0000256" key="4">
    <source>
        <dbReference type="ARBA" id="ARBA00023136"/>
    </source>
</evidence>
<evidence type="ECO:0000256" key="5">
    <source>
        <dbReference type="RuleBase" id="RU363041"/>
    </source>
</evidence>
<feature type="transmembrane region" description="Helical" evidence="5">
    <location>
        <begin position="77"/>
        <end position="97"/>
    </location>
</feature>
<dbReference type="AlphaFoldDB" id="A0A1H1QJI8"/>
<keyword evidence="7" id="KW-1185">Reference proteome</keyword>
<dbReference type="Pfam" id="PF01925">
    <property type="entry name" value="TauE"/>
    <property type="match status" value="1"/>
</dbReference>
<keyword evidence="3 5" id="KW-1133">Transmembrane helix</keyword>
<keyword evidence="4 5" id="KW-0472">Membrane</keyword>
<sequence>MSPADIWGGLLTGGVGGLVSGFLGVTSGGILVPLLVLILGKDQHVAQGISLVAQVVPTSLSGVRNYSQSGHRISMRWLIWLAIGFCVGGIVGALLATHVSDHALQWSFVTYLLILITIVTLRSPRTKGENTADDHKDVPPHWASLCAIGAVAGWSSGFLGIGGGLAITALMTALMKISQHRSQAMSLAVTALPVTLPAALFYVQQGTELPWLTIICLIIGLWIGTGIGASFANRISADKLRIMLIVMIAAMAIFMAFKAWR</sequence>
<dbReference type="RefSeq" id="WP_146686746.1">
    <property type="nucleotide sequence ID" value="NZ_LT629750.1"/>
</dbReference>
<dbReference type="PANTHER" id="PTHR43483:SF3">
    <property type="entry name" value="MEMBRANE TRANSPORTER PROTEIN HI_0806-RELATED"/>
    <property type="match status" value="1"/>
</dbReference>
<evidence type="ECO:0000256" key="1">
    <source>
        <dbReference type="ARBA" id="ARBA00004141"/>
    </source>
</evidence>
<feature type="transmembrane region" description="Helical" evidence="5">
    <location>
        <begin position="242"/>
        <end position="260"/>
    </location>
</feature>
<name>A0A1H1QJI8_9BRAD</name>
<dbReference type="PANTHER" id="PTHR43483">
    <property type="entry name" value="MEMBRANE TRANSPORTER PROTEIN HI_0806-RELATED"/>
    <property type="match status" value="1"/>
</dbReference>
<reference evidence="7" key="1">
    <citation type="submission" date="2016-10" db="EMBL/GenBank/DDBJ databases">
        <authorList>
            <person name="Varghese N."/>
            <person name="Submissions S."/>
        </authorList>
    </citation>
    <scope>NUCLEOTIDE SEQUENCE [LARGE SCALE GENOMIC DNA]</scope>
    <source>
        <strain evidence="7">GAS369</strain>
    </source>
</reference>
<evidence type="ECO:0000313" key="7">
    <source>
        <dbReference type="Proteomes" id="UP000243904"/>
    </source>
</evidence>
<accession>A0A1H1QJI8</accession>
<proteinExistence type="inferred from homology"/>
<feature type="transmembrane region" description="Helical" evidence="5">
    <location>
        <begin position="209"/>
        <end position="230"/>
    </location>
</feature>
<feature type="transmembrane region" description="Helical" evidence="5">
    <location>
        <begin position="103"/>
        <end position="121"/>
    </location>
</feature>
<dbReference type="EMBL" id="LT629750">
    <property type="protein sequence ID" value="SDS23497.1"/>
    <property type="molecule type" value="Genomic_DNA"/>
</dbReference>
<dbReference type="Proteomes" id="UP000243904">
    <property type="component" value="Chromosome I"/>
</dbReference>
<evidence type="ECO:0000313" key="6">
    <source>
        <dbReference type="EMBL" id="SDS23497.1"/>
    </source>
</evidence>
<evidence type="ECO:0000256" key="3">
    <source>
        <dbReference type="ARBA" id="ARBA00022989"/>
    </source>
</evidence>
<dbReference type="InterPro" id="IPR002781">
    <property type="entry name" value="TM_pro_TauE-like"/>
</dbReference>
<feature type="transmembrane region" description="Helical" evidence="5">
    <location>
        <begin position="184"/>
        <end position="203"/>
    </location>
</feature>
<evidence type="ECO:0000256" key="2">
    <source>
        <dbReference type="ARBA" id="ARBA00022692"/>
    </source>
</evidence>
<gene>
    <name evidence="6" type="ORF">SAMN05444158_1424</name>
</gene>
<keyword evidence="2 5" id="KW-0812">Transmembrane</keyword>
<organism evidence="6 7">
    <name type="scientific">Bradyrhizobium canariense</name>
    <dbReference type="NCBI Taxonomy" id="255045"/>
    <lineage>
        <taxon>Bacteria</taxon>
        <taxon>Pseudomonadati</taxon>
        <taxon>Pseudomonadota</taxon>
        <taxon>Alphaproteobacteria</taxon>
        <taxon>Hyphomicrobiales</taxon>
        <taxon>Nitrobacteraceae</taxon>
        <taxon>Bradyrhizobium</taxon>
    </lineage>
</organism>